<feature type="binding site" evidence="7">
    <location>
        <position position="352"/>
    </location>
    <ligand>
        <name>Zn(2+)</name>
        <dbReference type="ChEBI" id="CHEBI:29105"/>
        <note>catalytic</note>
    </ligand>
</feature>
<feature type="active site" evidence="6">
    <location>
        <position position="275"/>
    </location>
</feature>
<evidence type="ECO:0000259" key="10">
    <source>
        <dbReference type="Pfam" id="PF01435"/>
    </source>
</evidence>
<keyword evidence="9" id="KW-1133">Transmembrane helix</keyword>
<evidence type="ECO:0000256" key="5">
    <source>
        <dbReference type="ARBA" id="ARBA00023049"/>
    </source>
</evidence>
<keyword evidence="2 7" id="KW-0479">Metal-binding</keyword>
<evidence type="ECO:0000313" key="13">
    <source>
        <dbReference type="Proteomes" id="UP000317155"/>
    </source>
</evidence>
<reference evidence="12 13" key="1">
    <citation type="submission" date="2019-07" db="EMBL/GenBank/DDBJ databases">
        <title>Insights of Desulfuromonas acetexigens electromicrobiology.</title>
        <authorList>
            <person name="Katuri K."/>
            <person name="Sapireddy V."/>
            <person name="Shaw D.R."/>
            <person name="Saikaly P."/>
        </authorList>
    </citation>
    <scope>NUCLEOTIDE SEQUENCE [LARGE SCALE GENOMIC DNA]</scope>
    <source>
        <strain evidence="12 13">2873</strain>
    </source>
</reference>
<dbReference type="OrthoDB" id="9781930at2"/>
<dbReference type="GO" id="GO:0046872">
    <property type="term" value="F:metal ion binding"/>
    <property type="evidence" value="ECO:0007669"/>
    <property type="project" value="UniProtKB-KW"/>
</dbReference>
<keyword evidence="9" id="KW-0812">Transmembrane</keyword>
<dbReference type="Gene3D" id="3.30.2010.10">
    <property type="entry name" value="Metalloproteases ('zincins'), catalytic domain"/>
    <property type="match status" value="1"/>
</dbReference>
<comment type="similarity">
    <text evidence="8">Belongs to the peptidase M48 family.</text>
</comment>
<dbReference type="InterPro" id="IPR032456">
    <property type="entry name" value="Peptidase_M48_N"/>
</dbReference>
<feature type="transmembrane region" description="Helical" evidence="9">
    <location>
        <begin position="171"/>
        <end position="195"/>
    </location>
</feature>
<feature type="domain" description="Peptidase M48" evidence="10">
    <location>
        <begin position="206"/>
        <end position="409"/>
    </location>
</feature>
<evidence type="ECO:0000256" key="6">
    <source>
        <dbReference type="PIRSR" id="PIRSR627057-1"/>
    </source>
</evidence>
<dbReference type="Pfam" id="PF01435">
    <property type="entry name" value="Peptidase_M48"/>
    <property type="match status" value="1"/>
</dbReference>
<proteinExistence type="inferred from homology"/>
<gene>
    <name evidence="12" type="ORF">FL622_11705</name>
</gene>
<feature type="active site" description="Proton donor" evidence="6">
    <location>
        <position position="356"/>
    </location>
</feature>
<keyword evidence="1 8" id="KW-0645">Protease</keyword>
<keyword evidence="3 8" id="KW-0378">Hydrolase</keyword>
<keyword evidence="5 8" id="KW-0482">Metalloprotease</keyword>
<evidence type="ECO:0000259" key="11">
    <source>
        <dbReference type="Pfam" id="PF16491"/>
    </source>
</evidence>
<dbReference type="InterPro" id="IPR001915">
    <property type="entry name" value="Peptidase_M48"/>
</dbReference>
<sequence length="412" mass="46141">MTTLLLLLYLFTLLAGLLLRALNLAYLKIHGAVVPAGFEGVIDGEVLRKASAYTLDNSRLGLIESLFDSTVLLLFLFAGPLPLYDRCIESLGLPPVAAGTLFYLLLLTAKTLLDIPFSLYRTFVLEARYGFNTQTLGLWIADLLKGLAISLVLLGLLLAGGFWLVEVSPQSWWLWGWGLFALFTLFVMLISPYVIEPLFFRFEPVRKEGVEEGVKALMARAGLAAGRVFQVDASRRSRHGNAYFTGIGRVKRIVLFDTLIERLQAGEILAILAHEIGHWKKRHIFKRLLVTELLALGSFYLAYRLIGWGGVPGLFGIDSLSFAAQWLPLAFLGSLVSFPFTPVSAWFFRRDEWQADRYACELHGNPEDLASGLVTLARDNLANLHPHPWYAAFYFSHPPVVERVRRLREAGK</sequence>
<dbReference type="Proteomes" id="UP000317155">
    <property type="component" value="Unassembled WGS sequence"/>
</dbReference>
<feature type="transmembrane region" description="Helical" evidence="9">
    <location>
        <begin position="66"/>
        <end position="84"/>
    </location>
</feature>
<dbReference type="RefSeq" id="WP_092058663.1">
    <property type="nucleotide sequence ID" value="NZ_FOJJ01000040.1"/>
</dbReference>
<dbReference type="Pfam" id="PF16491">
    <property type="entry name" value="Peptidase_M48_N"/>
    <property type="match status" value="1"/>
</dbReference>
<accession>A0A550JAL4</accession>
<evidence type="ECO:0000256" key="4">
    <source>
        <dbReference type="ARBA" id="ARBA00022833"/>
    </source>
</evidence>
<organism evidence="12 13">
    <name type="scientific">Trichloromonas acetexigens</name>
    <dbReference type="NCBI Taxonomy" id="38815"/>
    <lineage>
        <taxon>Bacteria</taxon>
        <taxon>Pseudomonadati</taxon>
        <taxon>Thermodesulfobacteriota</taxon>
        <taxon>Desulfuromonadia</taxon>
        <taxon>Desulfuromonadales</taxon>
        <taxon>Trichloromonadaceae</taxon>
        <taxon>Trichloromonas</taxon>
    </lineage>
</organism>
<feature type="binding site" evidence="7">
    <location>
        <position position="274"/>
    </location>
    <ligand>
        <name>Zn(2+)</name>
        <dbReference type="ChEBI" id="CHEBI:29105"/>
        <note>catalytic</note>
    </ligand>
</feature>
<dbReference type="GO" id="GO:0071586">
    <property type="term" value="P:CAAX-box protein processing"/>
    <property type="evidence" value="ECO:0007669"/>
    <property type="project" value="InterPro"/>
</dbReference>
<keyword evidence="13" id="KW-1185">Reference proteome</keyword>
<evidence type="ECO:0000256" key="1">
    <source>
        <dbReference type="ARBA" id="ARBA00022670"/>
    </source>
</evidence>
<evidence type="ECO:0000256" key="7">
    <source>
        <dbReference type="PIRSR" id="PIRSR627057-2"/>
    </source>
</evidence>
<feature type="transmembrane region" description="Helical" evidence="9">
    <location>
        <begin position="288"/>
        <end position="306"/>
    </location>
</feature>
<dbReference type="EMBL" id="VJVV01000008">
    <property type="protein sequence ID" value="TRO80290.1"/>
    <property type="molecule type" value="Genomic_DNA"/>
</dbReference>
<evidence type="ECO:0000256" key="8">
    <source>
        <dbReference type="RuleBase" id="RU003983"/>
    </source>
</evidence>
<evidence type="ECO:0000256" key="9">
    <source>
        <dbReference type="SAM" id="Phobius"/>
    </source>
</evidence>
<dbReference type="GO" id="GO:0004222">
    <property type="term" value="F:metalloendopeptidase activity"/>
    <property type="evidence" value="ECO:0007669"/>
    <property type="project" value="InterPro"/>
</dbReference>
<keyword evidence="4 7" id="KW-0862">Zinc</keyword>
<protein>
    <submittedName>
        <fullName evidence="12">M48 family metallopeptidase</fullName>
    </submittedName>
</protein>
<dbReference type="AlphaFoldDB" id="A0A550JAL4"/>
<dbReference type="CDD" id="cd07343">
    <property type="entry name" value="M48A_Zmpste24p_like"/>
    <property type="match status" value="1"/>
</dbReference>
<evidence type="ECO:0000313" key="12">
    <source>
        <dbReference type="EMBL" id="TRO80290.1"/>
    </source>
</evidence>
<feature type="transmembrane region" description="Helical" evidence="9">
    <location>
        <begin position="143"/>
        <end position="165"/>
    </location>
</feature>
<comment type="cofactor">
    <cofactor evidence="7 8">
        <name>Zn(2+)</name>
        <dbReference type="ChEBI" id="CHEBI:29105"/>
    </cofactor>
    <text evidence="7 8">Binds 1 zinc ion per subunit.</text>
</comment>
<feature type="binding site" evidence="7">
    <location>
        <position position="278"/>
    </location>
    <ligand>
        <name>Zn(2+)</name>
        <dbReference type="ChEBI" id="CHEBI:29105"/>
        <note>catalytic</note>
    </ligand>
</feature>
<evidence type="ECO:0000256" key="2">
    <source>
        <dbReference type="ARBA" id="ARBA00022723"/>
    </source>
</evidence>
<feature type="transmembrane region" description="Helical" evidence="9">
    <location>
        <begin position="326"/>
        <end position="348"/>
    </location>
</feature>
<keyword evidence="9" id="KW-0472">Membrane</keyword>
<name>A0A550JAL4_9BACT</name>
<comment type="caution">
    <text evidence="12">The sequence shown here is derived from an EMBL/GenBank/DDBJ whole genome shotgun (WGS) entry which is preliminary data.</text>
</comment>
<evidence type="ECO:0000256" key="3">
    <source>
        <dbReference type="ARBA" id="ARBA00022801"/>
    </source>
</evidence>
<dbReference type="PANTHER" id="PTHR10120">
    <property type="entry name" value="CAAX PRENYL PROTEASE 1"/>
    <property type="match status" value="1"/>
</dbReference>
<dbReference type="InterPro" id="IPR027057">
    <property type="entry name" value="CAXX_Prtase_1"/>
</dbReference>
<feature type="domain" description="CAAX prenyl protease 1 N-terminal" evidence="11">
    <location>
        <begin position="26"/>
        <end position="199"/>
    </location>
</feature>